<accession>A0A1H4SHB3</accession>
<organism evidence="2 3">
    <name type="scientific">Rhodococcus jostii</name>
    <dbReference type="NCBI Taxonomy" id="132919"/>
    <lineage>
        <taxon>Bacteria</taxon>
        <taxon>Bacillati</taxon>
        <taxon>Actinomycetota</taxon>
        <taxon>Actinomycetes</taxon>
        <taxon>Mycobacteriales</taxon>
        <taxon>Nocardiaceae</taxon>
        <taxon>Rhodococcus</taxon>
    </lineage>
</organism>
<gene>
    <name evidence="2" type="ORF">SAMN04490220_1630</name>
</gene>
<sequence length="210" mass="23656">MVREVDEDELIDAWTIVGDEPALIGGKRGPTRLGFALLLRFYTERGRFPRGRAEVPDEAIEYVARQVGVERTEIAFYDWSGSTIEHHRAQIRQALGFRECTGAGADALTWWLADHVTQIERSGDRVRDHLLAELRRRKLEPPTTGRIDRIVASGLSRGEDVPFDKVLSRLSTEVVAKLVALVARPATRAASWRVAPQCWRRSGRIRAMSA</sequence>
<dbReference type="Proteomes" id="UP000183407">
    <property type="component" value="Unassembled WGS sequence"/>
</dbReference>
<dbReference type="Pfam" id="PF13700">
    <property type="entry name" value="DUF4158"/>
    <property type="match status" value="1"/>
</dbReference>
<reference evidence="3" key="1">
    <citation type="submission" date="2016-10" db="EMBL/GenBank/DDBJ databases">
        <authorList>
            <person name="Varghese N."/>
        </authorList>
    </citation>
    <scope>NUCLEOTIDE SEQUENCE [LARGE SCALE GENOMIC DNA]</scope>
    <source>
        <strain evidence="3">DSM 44719</strain>
    </source>
</reference>
<name>A0A1H4SHB3_RHOJO</name>
<evidence type="ECO:0000259" key="1">
    <source>
        <dbReference type="Pfam" id="PF13700"/>
    </source>
</evidence>
<feature type="domain" description="DUF4158" evidence="1">
    <location>
        <begin position="4"/>
        <end position="153"/>
    </location>
</feature>
<evidence type="ECO:0000313" key="3">
    <source>
        <dbReference type="Proteomes" id="UP000183407"/>
    </source>
</evidence>
<proteinExistence type="predicted"/>
<evidence type="ECO:0000313" key="2">
    <source>
        <dbReference type="EMBL" id="SEC43367.1"/>
    </source>
</evidence>
<dbReference type="AlphaFoldDB" id="A0A1H4SHB3"/>
<protein>
    <recommendedName>
        <fullName evidence="1">DUF4158 domain-containing protein</fullName>
    </recommendedName>
</protein>
<dbReference type="InterPro" id="IPR025296">
    <property type="entry name" value="DUF4158"/>
</dbReference>
<dbReference type="EMBL" id="FNTL01000004">
    <property type="protein sequence ID" value="SEC43367.1"/>
    <property type="molecule type" value="Genomic_DNA"/>
</dbReference>